<proteinExistence type="predicted"/>
<dbReference type="Proteomes" id="UP000308600">
    <property type="component" value="Unassembled WGS sequence"/>
</dbReference>
<keyword evidence="2" id="KW-1185">Reference proteome</keyword>
<gene>
    <name evidence="1" type="ORF">BDN72DRAFT_843448</name>
</gene>
<evidence type="ECO:0000313" key="2">
    <source>
        <dbReference type="Proteomes" id="UP000308600"/>
    </source>
</evidence>
<name>A0ACD3AP89_9AGAR</name>
<evidence type="ECO:0000313" key="1">
    <source>
        <dbReference type="EMBL" id="TFK67139.1"/>
    </source>
</evidence>
<sequence length="138" mass="13766">MKITSILAVLAATLPVVFGAPAETNADRLSRGLPPLPPVRRGTPANHARSAPSNIPPPPPQFCLTGPIQCCQSAGTPASSPTIGVLAGLLGISVGNTVLCGLTCSPLAAGAHCATNSLCCKNNSFNGIIAVDCTPATL</sequence>
<organism evidence="1 2">
    <name type="scientific">Pluteus cervinus</name>
    <dbReference type="NCBI Taxonomy" id="181527"/>
    <lineage>
        <taxon>Eukaryota</taxon>
        <taxon>Fungi</taxon>
        <taxon>Dikarya</taxon>
        <taxon>Basidiomycota</taxon>
        <taxon>Agaricomycotina</taxon>
        <taxon>Agaricomycetes</taxon>
        <taxon>Agaricomycetidae</taxon>
        <taxon>Agaricales</taxon>
        <taxon>Pluteineae</taxon>
        <taxon>Pluteaceae</taxon>
        <taxon>Pluteus</taxon>
    </lineage>
</organism>
<accession>A0ACD3AP89</accession>
<protein>
    <submittedName>
        <fullName evidence="1">Hydrophobin</fullName>
    </submittedName>
</protein>
<reference evidence="1 2" key="1">
    <citation type="journal article" date="2019" name="Nat. Ecol. Evol.">
        <title>Megaphylogeny resolves global patterns of mushroom evolution.</title>
        <authorList>
            <person name="Varga T."/>
            <person name="Krizsan K."/>
            <person name="Foldi C."/>
            <person name="Dima B."/>
            <person name="Sanchez-Garcia M."/>
            <person name="Sanchez-Ramirez S."/>
            <person name="Szollosi G.J."/>
            <person name="Szarkandi J.G."/>
            <person name="Papp V."/>
            <person name="Albert L."/>
            <person name="Andreopoulos W."/>
            <person name="Angelini C."/>
            <person name="Antonin V."/>
            <person name="Barry K.W."/>
            <person name="Bougher N.L."/>
            <person name="Buchanan P."/>
            <person name="Buyck B."/>
            <person name="Bense V."/>
            <person name="Catcheside P."/>
            <person name="Chovatia M."/>
            <person name="Cooper J."/>
            <person name="Damon W."/>
            <person name="Desjardin D."/>
            <person name="Finy P."/>
            <person name="Geml J."/>
            <person name="Haridas S."/>
            <person name="Hughes K."/>
            <person name="Justo A."/>
            <person name="Karasinski D."/>
            <person name="Kautmanova I."/>
            <person name="Kiss B."/>
            <person name="Kocsube S."/>
            <person name="Kotiranta H."/>
            <person name="LaButti K.M."/>
            <person name="Lechner B.E."/>
            <person name="Liimatainen K."/>
            <person name="Lipzen A."/>
            <person name="Lukacs Z."/>
            <person name="Mihaltcheva S."/>
            <person name="Morgado L.N."/>
            <person name="Niskanen T."/>
            <person name="Noordeloos M.E."/>
            <person name="Ohm R.A."/>
            <person name="Ortiz-Santana B."/>
            <person name="Ovrebo C."/>
            <person name="Racz N."/>
            <person name="Riley R."/>
            <person name="Savchenko A."/>
            <person name="Shiryaev A."/>
            <person name="Soop K."/>
            <person name="Spirin V."/>
            <person name="Szebenyi C."/>
            <person name="Tomsovsky M."/>
            <person name="Tulloss R.E."/>
            <person name="Uehling J."/>
            <person name="Grigoriev I.V."/>
            <person name="Vagvolgyi C."/>
            <person name="Papp T."/>
            <person name="Martin F.M."/>
            <person name="Miettinen O."/>
            <person name="Hibbett D.S."/>
            <person name="Nagy L.G."/>
        </authorList>
    </citation>
    <scope>NUCLEOTIDE SEQUENCE [LARGE SCALE GENOMIC DNA]</scope>
    <source>
        <strain evidence="1 2">NL-1719</strain>
    </source>
</reference>
<dbReference type="EMBL" id="ML208384">
    <property type="protein sequence ID" value="TFK67139.1"/>
    <property type="molecule type" value="Genomic_DNA"/>
</dbReference>